<comment type="caution">
    <text evidence="2">The sequence shown here is derived from an EMBL/GenBank/DDBJ whole genome shotgun (WGS) entry which is preliminary data.</text>
</comment>
<keyword evidence="3" id="KW-1185">Reference proteome</keyword>
<gene>
    <name evidence="2" type="ORF">PXEA_LOCUS19162</name>
</gene>
<dbReference type="EMBL" id="CAAALY010075830">
    <property type="protein sequence ID" value="VEL25722.1"/>
    <property type="molecule type" value="Genomic_DNA"/>
</dbReference>
<organism evidence="2 3">
    <name type="scientific">Protopolystoma xenopodis</name>
    <dbReference type="NCBI Taxonomy" id="117903"/>
    <lineage>
        <taxon>Eukaryota</taxon>
        <taxon>Metazoa</taxon>
        <taxon>Spiralia</taxon>
        <taxon>Lophotrochozoa</taxon>
        <taxon>Platyhelminthes</taxon>
        <taxon>Monogenea</taxon>
        <taxon>Polyopisthocotylea</taxon>
        <taxon>Polystomatidea</taxon>
        <taxon>Polystomatidae</taxon>
        <taxon>Protopolystoma</taxon>
    </lineage>
</organism>
<dbReference type="AlphaFoldDB" id="A0A3S5BIR6"/>
<protein>
    <submittedName>
        <fullName evidence="2">Uncharacterized protein</fullName>
    </submittedName>
</protein>
<feature type="transmembrane region" description="Helical" evidence="1">
    <location>
        <begin position="119"/>
        <end position="147"/>
    </location>
</feature>
<evidence type="ECO:0000313" key="3">
    <source>
        <dbReference type="Proteomes" id="UP000784294"/>
    </source>
</evidence>
<proteinExistence type="predicted"/>
<accession>A0A3S5BIR6</accession>
<dbReference type="Proteomes" id="UP000784294">
    <property type="component" value="Unassembled WGS sequence"/>
</dbReference>
<reference evidence="2" key="1">
    <citation type="submission" date="2018-11" db="EMBL/GenBank/DDBJ databases">
        <authorList>
            <consortium name="Pathogen Informatics"/>
        </authorList>
    </citation>
    <scope>NUCLEOTIDE SEQUENCE</scope>
</reference>
<evidence type="ECO:0000256" key="1">
    <source>
        <dbReference type="SAM" id="Phobius"/>
    </source>
</evidence>
<keyword evidence="1" id="KW-0812">Transmembrane</keyword>
<name>A0A3S5BIR6_9PLAT</name>
<keyword evidence="1" id="KW-0472">Membrane</keyword>
<keyword evidence="1" id="KW-1133">Transmembrane helix</keyword>
<sequence length="172" mass="19366">MDVSLSVEIGPCWSITAGFEGDSDLEYFSSNVAKALAKRVLNKSSILLIRPTFAETSRLVRGQCDLLLCSAFRLHFEALLELLPDSISSGLSTTSATFDRGNSTSRRYRQHRRITPTTFLPINLASLCFLASPLFHFIDVFFLVMAFHLPYPSLHPSRQLHSLCICRFLLHK</sequence>
<evidence type="ECO:0000313" key="2">
    <source>
        <dbReference type="EMBL" id="VEL25722.1"/>
    </source>
</evidence>